<evidence type="ECO:0000313" key="3">
    <source>
        <dbReference type="Proteomes" id="UP000325672"/>
    </source>
</evidence>
<keyword evidence="1" id="KW-0812">Transmembrane</keyword>
<protein>
    <submittedName>
        <fullName evidence="2">Uncharacterized protein</fullName>
    </submittedName>
</protein>
<dbReference type="GeneID" id="43648132"/>
<accession>A0A5N6SY75</accession>
<keyword evidence="3" id="KW-1185">Reference proteome</keyword>
<name>A0A5N6SY75_ASPPS</name>
<proteinExistence type="predicted"/>
<feature type="transmembrane region" description="Helical" evidence="1">
    <location>
        <begin position="75"/>
        <end position="94"/>
    </location>
</feature>
<dbReference type="EMBL" id="ML743573">
    <property type="protein sequence ID" value="KAE8138074.1"/>
    <property type="molecule type" value="Genomic_DNA"/>
</dbReference>
<reference evidence="2 3" key="1">
    <citation type="submission" date="2019-04" db="EMBL/GenBank/DDBJ databases">
        <title>Friends and foes A comparative genomics study of 23 Aspergillus species from section Flavi.</title>
        <authorList>
            <consortium name="DOE Joint Genome Institute"/>
            <person name="Kjaerbolling I."/>
            <person name="Vesth T."/>
            <person name="Frisvad J.C."/>
            <person name="Nybo J.L."/>
            <person name="Theobald S."/>
            <person name="Kildgaard S."/>
            <person name="Isbrandt T."/>
            <person name="Kuo A."/>
            <person name="Sato A."/>
            <person name="Lyhne E.K."/>
            <person name="Kogle M.E."/>
            <person name="Wiebenga A."/>
            <person name="Kun R.S."/>
            <person name="Lubbers R.J."/>
            <person name="Makela M.R."/>
            <person name="Barry K."/>
            <person name="Chovatia M."/>
            <person name="Clum A."/>
            <person name="Daum C."/>
            <person name="Haridas S."/>
            <person name="He G."/>
            <person name="LaButti K."/>
            <person name="Lipzen A."/>
            <person name="Mondo S."/>
            <person name="Riley R."/>
            <person name="Salamov A."/>
            <person name="Simmons B.A."/>
            <person name="Magnuson J.K."/>
            <person name="Henrissat B."/>
            <person name="Mortensen U.H."/>
            <person name="Larsen T.O."/>
            <person name="Devries R.P."/>
            <person name="Grigoriev I.V."/>
            <person name="Machida M."/>
            <person name="Baker S.E."/>
            <person name="Andersen M.R."/>
        </authorList>
    </citation>
    <scope>NUCLEOTIDE SEQUENCE [LARGE SCALE GENOMIC DNA]</scope>
    <source>
        <strain evidence="2 3">CBS 117625</strain>
    </source>
</reference>
<keyword evidence="1" id="KW-0472">Membrane</keyword>
<dbReference type="RefSeq" id="XP_031914137.1">
    <property type="nucleotide sequence ID" value="XM_032063922.1"/>
</dbReference>
<evidence type="ECO:0000256" key="1">
    <source>
        <dbReference type="SAM" id="Phobius"/>
    </source>
</evidence>
<evidence type="ECO:0000313" key="2">
    <source>
        <dbReference type="EMBL" id="KAE8138074.1"/>
    </source>
</evidence>
<organism evidence="2 3">
    <name type="scientific">Aspergillus pseudotamarii</name>
    <dbReference type="NCBI Taxonomy" id="132259"/>
    <lineage>
        <taxon>Eukaryota</taxon>
        <taxon>Fungi</taxon>
        <taxon>Dikarya</taxon>
        <taxon>Ascomycota</taxon>
        <taxon>Pezizomycotina</taxon>
        <taxon>Eurotiomycetes</taxon>
        <taxon>Eurotiomycetidae</taxon>
        <taxon>Eurotiales</taxon>
        <taxon>Aspergillaceae</taxon>
        <taxon>Aspergillus</taxon>
        <taxon>Aspergillus subgen. Circumdati</taxon>
    </lineage>
</organism>
<gene>
    <name evidence="2" type="ORF">BDV38DRAFT_78049</name>
</gene>
<sequence length="110" mass="12728">MSAVRAWHWYCVHVCMFVHTYIQMGQYSILGAHRTSRGISTVPSHRVPTGLSRTTDLGYLLQNCRTKSYTSSIGIMLWNIAFIGFFTVPILYSTRKTLRSHYPKRRNTNI</sequence>
<keyword evidence="1" id="KW-1133">Transmembrane helix</keyword>
<dbReference type="AlphaFoldDB" id="A0A5N6SY75"/>
<dbReference type="Proteomes" id="UP000325672">
    <property type="component" value="Unassembled WGS sequence"/>
</dbReference>